<reference evidence="2" key="1">
    <citation type="journal article" date="2019" name="Int. J. Syst. Evol. Microbiol.">
        <title>The Global Catalogue of Microorganisms (GCM) 10K type strain sequencing project: providing services to taxonomists for standard genome sequencing and annotation.</title>
        <authorList>
            <consortium name="The Broad Institute Genomics Platform"/>
            <consortium name="The Broad Institute Genome Sequencing Center for Infectious Disease"/>
            <person name="Wu L."/>
            <person name="Ma J."/>
        </authorList>
    </citation>
    <scope>NUCLEOTIDE SEQUENCE [LARGE SCALE GENOMIC DNA]</scope>
    <source>
        <strain evidence="2">JCM 32105</strain>
    </source>
</reference>
<dbReference type="Proteomes" id="UP001500067">
    <property type="component" value="Unassembled WGS sequence"/>
</dbReference>
<gene>
    <name evidence="1" type="ORF">GCM10023093_21340</name>
</gene>
<sequence length="84" mass="9653">MANFITNAINTMLTTPELRTQFERSFSKLVRTLPLDIQKKWDGTISWKDEHSYPDIQSEIVQQLSPSAKAVYVTLLNKLSRGKI</sequence>
<organism evidence="1 2">
    <name type="scientific">Nemorincola caseinilytica</name>
    <dbReference type="NCBI Taxonomy" id="2054315"/>
    <lineage>
        <taxon>Bacteria</taxon>
        <taxon>Pseudomonadati</taxon>
        <taxon>Bacteroidota</taxon>
        <taxon>Chitinophagia</taxon>
        <taxon>Chitinophagales</taxon>
        <taxon>Chitinophagaceae</taxon>
        <taxon>Nemorincola</taxon>
    </lineage>
</organism>
<evidence type="ECO:0000313" key="2">
    <source>
        <dbReference type="Proteomes" id="UP001500067"/>
    </source>
</evidence>
<accession>A0ABP8NI40</accession>
<evidence type="ECO:0000313" key="1">
    <source>
        <dbReference type="EMBL" id="GAA4466751.1"/>
    </source>
</evidence>
<keyword evidence="2" id="KW-1185">Reference proteome</keyword>
<name>A0ABP8NI40_9BACT</name>
<dbReference type="EMBL" id="BAABFA010000014">
    <property type="protein sequence ID" value="GAA4466751.1"/>
    <property type="molecule type" value="Genomic_DNA"/>
</dbReference>
<comment type="caution">
    <text evidence="1">The sequence shown here is derived from an EMBL/GenBank/DDBJ whole genome shotgun (WGS) entry which is preliminary data.</text>
</comment>
<proteinExistence type="predicted"/>
<protein>
    <submittedName>
        <fullName evidence="1">Uncharacterized protein</fullName>
    </submittedName>
</protein>